<gene>
    <name evidence="3" type="ORF">CP557_07065</name>
</gene>
<dbReference type="OrthoDB" id="380214at2157"/>
<evidence type="ECO:0000256" key="2">
    <source>
        <dbReference type="SAM" id="Phobius"/>
    </source>
</evidence>
<evidence type="ECO:0000256" key="1">
    <source>
        <dbReference type="SAM" id="MobiDB-lite"/>
    </source>
</evidence>
<accession>A0A2A5QTZ0</accession>
<comment type="caution">
    <text evidence="3">The sequence shown here is derived from an EMBL/GenBank/DDBJ whole genome shotgun (WGS) entry which is preliminary data.</text>
</comment>
<feature type="transmembrane region" description="Helical" evidence="2">
    <location>
        <begin position="9"/>
        <end position="31"/>
    </location>
</feature>
<dbReference type="RefSeq" id="WP_097379266.1">
    <property type="nucleotide sequence ID" value="NZ_NXNI01000001.1"/>
</dbReference>
<feature type="transmembrane region" description="Helical" evidence="2">
    <location>
        <begin position="59"/>
        <end position="77"/>
    </location>
</feature>
<sequence>MIDPTDREMAIAACAVAAGIVVGMWVGLWLLPAEALNVPMDVTGGYNGETHTSPEFRPVPSSFLFVTIAAPVLAIYYSHVRLRDDDRDDQEGNRRDRDATATDGGAMLEHTDDEVPIRYE</sequence>
<keyword evidence="4" id="KW-1185">Reference proteome</keyword>
<keyword evidence="2" id="KW-1133">Transmembrane helix</keyword>
<dbReference type="AlphaFoldDB" id="A0A2A5QTZ0"/>
<evidence type="ECO:0000313" key="4">
    <source>
        <dbReference type="Proteomes" id="UP000219689"/>
    </source>
</evidence>
<feature type="region of interest" description="Disordered" evidence="1">
    <location>
        <begin position="85"/>
        <end position="112"/>
    </location>
</feature>
<protein>
    <submittedName>
        <fullName evidence="3">Uncharacterized protein</fullName>
    </submittedName>
</protein>
<organism evidence="3 4">
    <name type="scientific">Natrinema ejinorense</name>
    <dbReference type="NCBI Taxonomy" id="373386"/>
    <lineage>
        <taxon>Archaea</taxon>
        <taxon>Methanobacteriati</taxon>
        <taxon>Methanobacteriota</taxon>
        <taxon>Stenosarchaea group</taxon>
        <taxon>Halobacteria</taxon>
        <taxon>Halobacteriales</taxon>
        <taxon>Natrialbaceae</taxon>
        <taxon>Natrinema</taxon>
    </lineage>
</organism>
<dbReference type="Proteomes" id="UP000219689">
    <property type="component" value="Unassembled WGS sequence"/>
</dbReference>
<dbReference type="EMBL" id="NXNI01000001">
    <property type="protein sequence ID" value="PCR90318.1"/>
    <property type="molecule type" value="Genomic_DNA"/>
</dbReference>
<keyword evidence="2" id="KW-0472">Membrane</keyword>
<proteinExistence type="predicted"/>
<reference evidence="3 4" key="1">
    <citation type="submission" date="2017-09" db="EMBL/GenBank/DDBJ databases">
        <title>Genome sequences of Natrinema ejinorence JCM 13890T.</title>
        <authorList>
            <person name="Roh S.W."/>
            <person name="Kim Y.B."/>
            <person name="Kim J.Y."/>
        </authorList>
    </citation>
    <scope>NUCLEOTIDE SEQUENCE [LARGE SCALE GENOMIC DNA]</scope>
    <source>
        <strain evidence="3 4">JCM 13890</strain>
    </source>
</reference>
<name>A0A2A5QTZ0_9EURY</name>
<keyword evidence="2" id="KW-0812">Transmembrane</keyword>
<feature type="compositionally biased region" description="Basic and acidic residues" evidence="1">
    <location>
        <begin position="85"/>
        <end position="100"/>
    </location>
</feature>
<evidence type="ECO:0000313" key="3">
    <source>
        <dbReference type="EMBL" id="PCR90318.1"/>
    </source>
</evidence>